<dbReference type="SUPFAM" id="SSF159594">
    <property type="entry name" value="XCC0632-like"/>
    <property type="match status" value="1"/>
</dbReference>
<proteinExistence type="predicted"/>
<evidence type="ECO:0000313" key="3">
    <source>
        <dbReference type="Proteomes" id="UP000193862"/>
    </source>
</evidence>
<gene>
    <name evidence="2" type="ORF">AQS8620_00719</name>
</gene>
<dbReference type="InterPro" id="IPR005586">
    <property type="entry name" value="ABC_trans_aux"/>
</dbReference>
<evidence type="ECO:0000313" key="2">
    <source>
        <dbReference type="EMBL" id="SLN24498.1"/>
    </source>
</evidence>
<dbReference type="EMBL" id="FWFS01000002">
    <property type="protein sequence ID" value="SLN24498.1"/>
    <property type="molecule type" value="Genomic_DNA"/>
</dbReference>
<accession>A0A1Y5RSJ5</accession>
<reference evidence="2 3" key="1">
    <citation type="submission" date="2017-03" db="EMBL/GenBank/DDBJ databases">
        <authorList>
            <person name="Afonso C.L."/>
            <person name="Miller P.J."/>
            <person name="Scott M.A."/>
            <person name="Spackman E."/>
            <person name="Goraichik I."/>
            <person name="Dimitrov K.M."/>
            <person name="Suarez D.L."/>
            <person name="Swayne D.E."/>
        </authorList>
    </citation>
    <scope>NUCLEOTIDE SEQUENCE [LARGE SCALE GENOMIC DNA]</scope>
    <source>
        <strain evidence="2 3">CECT 8620</strain>
    </source>
</reference>
<dbReference type="AlphaFoldDB" id="A0A1Y5RSJ5"/>
<sequence length="188" mass="20028">MKHPSFLTLILPAVLLLAACGGPDLRVPVPSANSALRDPSSIPSVELLTVSLPSYASSEQISTEQADGFISDKDAPLWSDDPARAVTLQLTRNLTEITGATVAPEPWPFDAYPAARIDVRVENMLATNAGLFQLSGQYYVSDTEGRGRNSARFFEISEPLTGSDLGALAAARARAVVRLAEDIATRGM</sequence>
<protein>
    <recommendedName>
        <fullName evidence="1">ABC-type transport auxiliary lipoprotein component domain-containing protein</fullName>
    </recommendedName>
</protein>
<dbReference type="Gene3D" id="3.40.50.10610">
    <property type="entry name" value="ABC-type transport auxiliary lipoprotein component"/>
    <property type="match status" value="1"/>
</dbReference>
<dbReference type="Pfam" id="PF03886">
    <property type="entry name" value="ABC_trans_aux"/>
    <property type="match status" value="1"/>
</dbReference>
<organism evidence="2 3">
    <name type="scientific">Aquimixticola soesokkakensis</name>
    <dbReference type="NCBI Taxonomy" id="1519096"/>
    <lineage>
        <taxon>Bacteria</taxon>
        <taxon>Pseudomonadati</taxon>
        <taxon>Pseudomonadota</taxon>
        <taxon>Alphaproteobacteria</taxon>
        <taxon>Rhodobacterales</taxon>
        <taxon>Paracoccaceae</taxon>
        <taxon>Aquimixticola</taxon>
    </lineage>
</organism>
<dbReference type="PROSITE" id="PS51257">
    <property type="entry name" value="PROKAR_LIPOPROTEIN"/>
    <property type="match status" value="1"/>
</dbReference>
<dbReference type="OrthoDB" id="7858211at2"/>
<name>A0A1Y5RSJ5_9RHOB</name>
<dbReference type="RefSeq" id="WP_085835475.1">
    <property type="nucleotide sequence ID" value="NZ_FWFS01000002.1"/>
</dbReference>
<evidence type="ECO:0000259" key="1">
    <source>
        <dbReference type="Pfam" id="PF03886"/>
    </source>
</evidence>
<keyword evidence="3" id="KW-1185">Reference proteome</keyword>
<dbReference type="Proteomes" id="UP000193862">
    <property type="component" value="Unassembled WGS sequence"/>
</dbReference>
<feature type="domain" description="ABC-type transport auxiliary lipoprotein component" evidence="1">
    <location>
        <begin position="25"/>
        <end position="184"/>
    </location>
</feature>